<name>A0A0B1P9S8_UNCNE</name>
<feature type="region of interest" description="Disordered" evidence="1">
    <location>
        <begin position="685"/>
        <end position="721"/>
    </location>
</feature>
<dbReference type="STRING" id="52586.A0A0B1P9S8"/>
<feature type="compositionally biased region" description="Polar residues" evidence="1">
    <location>
        <begin position="507"/>
        <end position="516"/>
    </location>
</feature>
<feature type="region of interest" description="Disordered" evidence="1">
    <location>
        <begin position="241"/>
        <end position="261"/>
    </location>
</feature>
<protein>
    <submittedName>
        <fullName evidence="2">Putative serine threonine protein kinase domain protein</fullName>
    </submittedName>
</protein>
<reference evidence="2 3" key="1">
    <citation type="journal article" date="2014" name="BMC Genomics">
        <title>Adaptive genomic structural variation in the grape powdery mildew pathogen, Erysiphe necator.</title>
        <authorList>
            <person name="Jones L."/>
            <person name="Riaz S."/>
            <person name="Morales-Cruz A."/>
            <person name="Amrine K.C."/>
            <person name="McGuire B."/>
            <person name="Gubler W.D."/>
            <person name="Walker M.A."/>
            <person name="Cantu D."/>
        </authorList>
    </citation>
    <scope>NUCLEOTIDE SEQUENCE [LARGE SCALE GENOMIC DNA]</scope>
    <source>
        <strain evidence="3">c</strain>
    </source>
</reference>
<dbReference type="AlphaFoldDB" id="A0A0B1P9S8"/>
<keyword evidence="2" id="KW-0418">Kinase</keyword>
<keyword evidence="3" id="KW-1185">Reference proteome</keyword>
<comment type="caution">
    <text evidence="2">The sequence shown here is derived from an EMBL/GenBank/DDBJ whole genome shotgun (WGS) entry which is preliminary data.</text>
</comment>
<feature type="region of interest" description="Disordered" evidence="1">
    <location>
        <begin position="507"/>
        <end position="554"/>
    </location>
</feature>
<feature type="region of interest" description="Disordered" evidence="1">
    <location>
        <begin position="623"/>
        <end position="667"/>
    </location>
</feature>
<dbReference type="OMA" id="REGHGWD"/>
<evidence type="ECO:0000256" key="1">
    <source>
        <dbReference type="SAM" id="MobiDB-lite"/>
    </source>
</evidence>
<feature type="region of interest" description="Disordered" evidence="1">
    <location>
        <begin position="183"/>
        <end position="224"/>
    </location>
</feature>
<feature type="compositionally biased region" description="Polar residues" evidence="1">
    <location>
        <begin position="187"/>
        <end position="209"/>
    </location>
</feature>
<accession>A0A0B1P9S8</accession>
<evidence type="ECO:0000313" key="2">
    <source>
        <dbReference type="EMBL" id="KHJ34100.1"/>
    </source>
</evidence>
<evidence type="ECO:0000313" key="3">
    <source>
        <dbReference type="Proteomes" id="UP000030854"/>
    </source>
</evidence>
<dbReference type="HOGENOM" id="CLU_359831_0_0_1"/>
<proteinExistence type="predicted"/>
<feature type="compositionally biased region" description="Basic and acidic residues" evidence="1">
    <location>
        <begin position="691"/>
        <end position="700"/>
    </location>
</feature>
<dbReference type="EMBL" id="JNVN01001055">
    <property type="protein sequence ID" value="KHJ34100.1"/>
    <property type="molecule type" value="Genomic_DNA"/>
</dbReference>
<feature type="region of interest" description="Disordered" evidence="1">
    <location>
        <begin position="1"/>
        <end position="78"/>
    </location>
</feature>
<gene>
    <name evidence="2" type="ORF">EV44_g0613</name>
</gene>
<dbReference type="GO" id="GO:0016301">
    <property type="term" value="F:kinase activity"/>
    <property type="evidence" value="ECO:0007669"/>
    <property type="project" value="UniProtKB-KW"/>
</dbReference>
<keyword evidence="2" id="KW-0808">Transferase</keyword>
<sequence length="721" mass="80549">MRMSPSSSSSSTQFLPQVRGVTPILTGGSSLLQERLRERNTERRKSVNIGDGSNLGSPIRSMQIGDERRPSSSGLGAKGMGVKQWEEQISTLHKQNYNLKLELFHRRDRQSKLEAELEAAQKIIGEQAEYQEINEVLLMELNRRDQAVDEAINLITSLEEQIEFLKEENQRLRQSEDEIKECRAESYRSSSPHQQKSCRSSVSSKQISQPRPLPRMPSFLSEQSEGTEALRSLYTKCAGPSEQTLSKLDEEEDGTSHDAIDSPRLSVLSGLSESSFVSVYGDKYAQDDKLSVQSLEQESKHLDSSILKWAEKALTSSGSTYWTPPLHKTQFNSLDKVINSPPVQRSGQIFVKNDKKLVVNTRILRSVSSGFNRFSDRHVLPPTPDTFCTAKLRTDSCHSNETTSYKNEEVVNCTSSSSLTSLPARPQSACETITSCRDGHGWDTPSEIATESIVFTEDASFQPPHPKRIKTPTLFTFNESDWDYNLNYPRDPVPLYKSHQVRTSSDGIRNASFSDSLENHQEINHSDTPEDSRPPTPSDEPQLSKAVAKSPVSKVTKKKPLNVSCISEIAVSNNLSPTWKRNPISLTFARLRRHDLSITNSQAFLVRSKPANRTPNTVAEKIVGGRNATPPPILRHRDPALSVRPRSAGSGLMLRNEGPMDVTQEELQEERQRRVISFSNGSVASPEVQLEAERDEEHGGGKGMRKWLGIGVGRNNSLKKN</sequence>
<feature type="compositionally biased region" description="Low complexity" evidence="1">
    <location>
        <begin position="544"/>
        <end position="554"/>
    </location>
</feature>
<feature type="compositionally biased region" description="Basic and acidic residues" evidence="1">
    <location>
        <begin position="34"/>
        <end position="45"/>
    </location>
</feature>
<feature type="compositionally biased region" description="Low complexity" evidence="1">
    <location>
        <begin position="1"/>
        <end position="11"/>
    </location>
</feature>
<feature type="compositionally biased region" description="Basic and acidic residues" evidence="1">
    <location>
        <begin position="517"/>
        <end position="533"/>
    </location>
</feature>
<dbReference type="Proteomes" id="UP000030854">
    <property type="component" value="Unassembled WGS sequence"/>
</dbReference>
<organism evidence="2 3">
    <name type="scientific">Uncinula necator</name>
    <name type="common">Grape powdery mildew</name>
    <dbReference type="NCBI Taxonomy" id="52586"/>
    <lineage>
        <taxon>Eukaryota</taxon>
        <taxon>Fungi</taxon>
        <taxon>Dikarya</taxon>
        <taxon>Ascomycota</taxon>
        <taxon>Pezizomycotina</taxon>
        <taxon>Leotiomycetes</taxon>
        <taxon>Erysiphales</taxon>
        <taxon>Erysiphaceae</taxon>
        <taxon>Erysiphe</taxon>
    </lineage>
</organism>